<feature type="compositionally biased region" description="Low complexity" evidence="1">
    <location>
        <begin position="13"/>
        <end position="34"/>
    </location>
</feature>
<evidence type="ECO:0000256" key="1">
    <source>
        <dbReference type="SAM" id="MobiDB-lite"/>
    </source>
</evidence>
<feature type="compositionally biased region" description="Polar residues" evidence="1">
    <location>
        <begin position="506"/>
        <end position="519"/>
    </location>
</feature>
<organism evidence="2 3">
    <name type="scientific">Cyphellophora attinorum</name>
    <dbReference type="NCBI Taxonomy" id="1664694"/>
    <lineage>
        <taxon>Eukaryota</taxon>
        <taxon>Fungi</taxon>
        <taxon>Dikarya</taxon>
        <taxon>Ascomycota</taxon>
        <taxon>Pezizomycotina</taxon>
        <taxon>Eurotiomycetes</taxon>
        <taxon>Chaetothyriomycetidae</taxon>
        <taxon>Chaetothyriales</taxon>
        <taxon>Cyphellophoraceae</taxon>
        <taxon>Cyphellophora</taxon>
    </lineage>
</organism>
<feature type="compositionally biased region" description="Polar residues" evidence="1">
    <location>
        <begin position="478"/>
        <end position="488"/>
    </location>
</feature>
<sequence length="537" mass="58709">MTSWLHRLRTEIAPTQQPQTTTTPQTPLTPRAAARTRDPNTTRFNINQKCIYERRLPGGSFITAHIQRLQSGYYDSPLIHEDRIENVRLVAINFVFHPSRSHFRFKSAEISIALHRDGDEGRPDIAIPVSLRKLATDSQSSGSLRHEPRNVAGAYDSQALIHTPGTKAAGYQRQTQHSTPPRFLRHAPHLLFGAISPETLDWNFNLAGSLGVTQGPATASFNPSGGWKGSYKLYEMMRIQGSVRALHRWFDQTYDIEDGQVVWTLEENRLQKSGLPREFTFVLLLTKGSDDVADGLGHVKLDLDIKPVVSGFMGISNASFPSPLTKTLRYQPLHKDLVNLDVDVGQRFEPEISGQGFNFALLEDDFDQFVWLPGTTWSTKEGGTTKEEANGQTSSAIGAEKSPDGDRKGQGNAKLKPATVPPQLSLLGTADNTLNLRVILDSARGSPIPALPFSNLNLKTQPPYPSSRGPSPAVLAPTSITSSRPSQSDSKRRSITIVSEARPSGSHHSPQSPKLSSSGPGLDSTGDPLTDSAAAHL</sequence>
<proteinExistence type="predicted"/>
<evidence type="ECO:0000313" key="2">
    <source>
        <dbReference type="EMBL" id="KPI42762.1"/>
    </source>
</evidence>
<dbReference type="VEuPathDB" id="FungiDB:AB675_1902"/>
<protein>
    <submittedName>
        <fullName evidence="2">Uncharacterized protein</fullName>
    </submittedName>
</protein>
<dbReference type="GeneID" id="28733709"/>
<gene>
    <name evidence="2" type="ORF">AB675_1902</name>
</gene>
<feature type="region of interest" description="Disordered" evidence="1">
    <location>
        <begin position="377"/>
        <end position="426"/>
    </location>
</feature>
<evidence type="ECO:0000313" key="3">
    <source>
        <dbReference type="Proteomes" id="UP000038010"/>
    </source>
</evidence>
<dbReference type="RefSeq" id="XP_018002725.1">
    <property type="nucleotide sequence ID" value="XM_018141829.1"/>
</dbReference>
<feature type="region of interest" description="Disordered" evidence="1">
    <location>
        <begin position="9"/>
        <end position="36"/>
    </location>
</feature>
<name>A0A0N1HDV4_9EURO</name>
<dbReference type="OrthoDB" id="4497018at2759"/>
<dbReference type="AlphaFoldDB" id="A0A0N1HDV4"/>
<dbReference type="Proteomes" id="UP000038010">
    <property type="component" value="Unassembled WGS sequence"/>
</dbReference>
<dbReference type="EMBL" id="LFJN01000006">
    <property type="protein sequence ID" value="KPI42762.1"/>
    <property type="molecule type" value="Genomic_DNA"/>
</dbReference>
<feature type="region of interest" description="Disordered" evidence="1">
    <location>
        <begin position="450"/>
        <end position="537"/>
    </location>
</feature>
<comment type="caution">
    <text evidence="2">The sequence shown here is derived from an EMBL/GenBank/DDBJ whole genome shotgun (WGS) entry which is preliminary data.</text>
</comment>
<reference evidence="2 3" key="1">
    <citation type="submission" date="2015-06" db="EMBL/GenBank/DDBJ databases">
        <title>Draft genome of the ant-associated black yeast Phialophora attae CBS 131958.</title>
        <authorList>
            <person name="Moreno L.F."/>
            <person name="Stielow B.J."/>
            <person name="de Hoog S."/>
            <person name="Vicente V.A."/>
            <person name="Weiss V.A."/>
            <person name="de Vries M."/>
            <person name="Cruz L.M."/>
            <person name="Souza E.M."/>
        </authorList>
    </citation>
    <scope>NUCLEOTIDE SEQUENCE [LARGE SCALE GENOMIC DNA]</scope>
    <source>
        <strain evidence="2 3">CBS 131958</strain>
    </source>
</reference>
<accession>A0A0N1HDV4</accession>
<keyword evidence="3" id="KW-1185">Reference proteome</keyword>